<protein>
    <recommendedName>
        <fullName evidence="6">Transcription repressor</fullName>
    </recommendedName>
    <alternativeName>
        <fullName evidence="6">Ovate family protein</fullName>
    </alternativeName>
</protein>
<dbReference type="PANTHER" id="PTHR33057">
    <property type="entry name" value="TRANSCRIPTION REPRESSOR OFP7-RELATED"/>
    <property type="match status" value="1"/>
</dbReference>
<evidence type="ECO:0000259" key="7">
    <source>
        <dbReference type="PROSITE" id="PS51754"/>
    </source>
</evidence>
<evidence type="ECO:0000256" key="3">
    <source>
        <dbReference type="ARBA" id="ARBA00023015"/>
    </source>
</evidence>
<proteinExistence type="predicted"/>
<dbReference type="EMBL" id="JACGWO010000003">
    <property type="protein sequence ID" value="KAK4430823.1"/>
    <property type="molecule type" value="Genomic_DNA"/>
</dbReference>
<dbReference type="AlphaFoldDB" id="A0AAE1YIU4"/>
<dbReference type="GO" id="GO:0005634">
    <property type="term" value="C:nucleus"/>
    <property type="evidence" value="ECO:0007669"/>
    <property type="project" value="UniProtKB-SubCell"/>
</dbReference>
<comment type="subcellular location">
    <subcellularLocation>
        <location evidence="1 6">Nucleus</location>
    </subcellularLocation>
</comment>
<keyword evidence="3 6" id="KW-0805">Transcription regulation</keyword>
<dbReference type="Proteomes" id="UP001293254">
    <property type="component" value="Unassembled WGS sequence"/>
</dbReference>
<evidence type="ECO:0000256" key="4">
    <source>
        <dbReference type="ARBA" id="ARBA00023163"/>
    </source>
</evidence>
<dbReference type="PANTHER" id="PTHR33057:SF224">
    <property type="entry name" value="TRANSCRIPTION REPRESSOR"/>
    <property type="match status" value="1"/>
</dbReference>
<organism evidence="8 9">
    <name type="scientific">Sesamum alatum</name>
    <dbReference type="NCBI Taxonomy" id="300844"/>
    <lineage>
        <taxon>Eukaryota</taxon>
        <taxon>Viridiplantae</taxon>
        <taxon>Streptophyta</taxon>
        <taxon>Embryophyta</taxon>
        <taxon>Tracheophyta</taxon>
        <taxon>Spermatophyta</taxon>
        <taxon>Magnoliopsida</taxon>
        <taxon>eudicotyledons</taxon>
        <taxon>Gunneridae</taxon>
        <taxon>Pentapetalae</taxon>
        <taxon>asterids</taxon>
        <taxon>lamiids</taxon>
        <taxon>Lamiales</taxon>
        <taxon>Pedaliaceae</taxon>
        <taxon>Sesamum</taxon>
    </lineage>
</organism>
<evidence type="ECO:0000256" key="5">
    <source>
        <dbReference type="ARBA" id="ARBA00023242"/>
    </source>
</evidence>
<dbReference type="NCBIfam" id="TIGR01568">
    <property type="entry name" value="A_thal_3678"/>
    <property type="match status" value="1"/>
</dbReference>
<comment type="caution">
    <text evidence="8">The sequence shown here is derived from an EMBL/GenBank/DDBJ whole genome shotgun (WGS) entry which is preliminary data.</text>
</comment>
<dbReference type="InterPro" id="IPR038933">
    <property type="entry name" value="Ovate"/>
</dbReference>
<reference evidence="8" key="2">
    <citation type="journal article" date="2024" name="Plant">
        <title>Genomic evolution and insights into agronomic trait innovations of Sesamum species.</title>
        <authorList>
            <person name="Miao H."/>
            <person name="Wang L."/>
            <person name="Qu L."/>
            <person name="Liu H."/>
            <person name="Sun Y."/>
            <person name="Le M."/>
            <person name="Wang Q."/>
            <person name="Wei S."/>
            <person name="Zheng Y."/>
            <person name="Lin W."/>
            <person name="Duan Y."/>
            <person name="Cao H."/>
            <person name="Xiong S."/>
            <person name="Wang X."/>
            <person name="Wei L."/>
            <person name="Li C."/>
            <person name="Ma Q."/>
            <person name="Ju M."/>
            <person name="Zhao R."/>
            <person name="Li G."/>
            <person name="Mu C."/>
            <person name="Tian Q."/>
            <person name="Mei H."/>
            <person name="Zhang T."/>
            <person name="Gao T."/>
            <person name="Zhang H."/>
        </authorList>
    </citation>
    <scope>NUCLEOTIDE SEQUENCE</scope>
    <source>
        <strain evidence="8">3651</strain>
    </source>
</reference>
<keyword evidence="5 6" id="KW-0539">Nucleus</keyword>
<accession>A0AAE1YIU4</accession>
<comment type="function">
    <text evidence="6">Transcriptional repressor that regulates multiple aspects of plant growth and development.</text>
</comment>
<dbReference type="GO" id="GO:0045892">
    <property type="term" value="P:negative regulation of DNA-templated transcription"/>
    <property type="evidence" value="ECO:0007669"/>
    <property type="project" value="UniProtKB-UniRule"/>
</dbReference>
<feature type="domain" description="OVATE" evidence="7">
    <location>
        <begin position="175"/>
        <end position="234"/>
    </location>
</feature>
<keyword evidence="2 6" id="KW-0678">Repressor</keyword>
<dbReference type="Pfam" id="PF04844">
    <property type="entry name" value="Ovate"/>
    <property type="match status" value="1"/>
</dbReference>
<gene>
    <name evidence="8" type="ORF">Salat_0844000</name>
</gene>
<dbReference type="InterPro" id="IPR006458">
    <property type="entry name" value="Ovate_C"/>
</dbReference>
<evidence type="ECO:0000313" key="8">
    <source>
        <dbReference type="EMBL" id="KAK4430823.1"/>
    </source>
</evidence>
<keyword evidence="9" id="KW-1185">Reference proteome</keyword>
<evidence type="ECO:0000313" key="9">
    <source>
        <dbReference type="Proteomes" id="UP001293254"/>
    </source>
</evidence>
<sequence length="237" mass="27529">MAENRLKIRICRIFRSPLGSCKSKDQISDVIETHHNRQHYQLVELFSPQPRSPFSFPPLMAEKSYFLRRNLHFLSSDLDGRKCPPASPIISPLNTLYGIPNEKKKHRKPINKKKGRSIAYKKKYSGFTEFPECKYNVLFSSDEEKEEDDRASFLPSTGERRRTAAEPVVQDSLAVVKRSSDPYGDFRTSMVEMIVEKQMFEAKDLENLLHCFLSLNSNHHHKVIIQVFSEIWEALLL</sequence>
<evidence type="ECO:0000256" key="2">
    <source>
        <dbReference type="ARBA" id="ARBA00022491"/>
    </source>
</evidence>
<reference evidence="8" key="1">
    <citation type="submission" date="2020-06" db="EMBL/GenBank/DDBJ databases">
        <authorList>
            <person name="Li T."/>
            <person name="Hu X."/>
            <person name="Zhang T."/>
            <person name="Song X."/>
            <person name="Zhang H."/>
            <person name="Dai N."/>
            <person name="Sheng W."/>
            <person name="Hou X."/>
            <person name="Wei L."/>
        </authorList>
    </citation>
    <scope>NUCLEOTIDE SEQUENCE</scope>
    <source>
        <strain evidence="8">3651</strain>
        <tissue evidence="8">Leaf</tissue>
    </source>
</reference>
<evidence type="ECO:0000256" key="6">
    <source>
        <dbReference type="RuleBase" id="RU367028"/>
    </source>
</evidence>
<name>A0AAE1YIU4_9LAMI</name>
<keyword evidence="4 6" id="KW-0804">Transcription</keyword>
<dbReference type="PROSITE" id="PS51754">
    <property type="entry name" value="OVATE"/>
    <property type="match status" value="1"/>
</dbReference>
<evidence type="ECO:0000256" key="1">
    <source>
        <dbReference type="ARBA" id="ARBA00004123"/>
    </source>
</evidence>